<dbReference type="Pfam" id="PF07859">
    <property type="entry name" value="Abhydrolase_3"/>
    <property type="match status" value="1"/>
</dbReference>
<dbReference type="OrthoDB" id="9815425at2"/>
<sequence length="290" mass="32908">MKLDKYYTKIHGVDVGATIFLAPNRALADTQPTLFYFHGGGLIYGSRLDLPQTYLNQLQAAGFDLIALDYPLIPECHLDTILNCLISGINWGLDELQTLTYKKKNNYLLFGRSAGAYLALLLSSSLYQERLDRKPCGVISFYGYYSLLDRGLLSPSYYYQQYPTLPDQMILPLIKKEPITSAPIEQRFPLYLAYRQTGKWVTNILGPNLNATDFSLTDDQLVTLPPVFIAASTGDQDVPFHYSKELHDKLPNSQFYQVNQLPHDFDRDTTNPVGKDAYQAMINWINTHVS</sequence>
<proteinExistence type="predicted"/>
<dbReference type="Gene3D" id="3.40.50.1820">
    <property type="entry name" value="alpha/beta hydrolase"/>
    <property type="match status" value="1"/>
</dbReference>
<dbReference type="PANTHER" id="PTHR48081">
    <property type="entry name" value="AB HYDROLASE SUPERFAMILY PROTEIN C4A8.06C"/>
    <property type="match status" value="1"/>
</dbReference>
<dbReference type="InterPro" id="IPR050300">
    <property type="entry name" value="GDXG_lipolytic_enzyme"/>
</dbReference>
<dbReference type="AlphaFoldDB" id="A0A1Q2D6V1"/>
<keyword evidence="3" id="KW-1185">Reference proteome</keyword>
<accession>A0A1Q2D6V1</accession>
<dbReference type="KEGG" id="vpi:BW732_07905"/>
<evidence type="ECO:0000313" key="3">
    <source>
        <dbReference type="Proteomes" id="UP000188246"/>
    </source>
</evidence>
<name>A0A1Q2D6V1_9ENTE</name>
<dbReference type="InterPro" id="IPR029058">
    <property type="entry name" value="AB_hydrolase_fold"/>
</dbReference>
<dbReference type="Proteomes" id="UP000188246">
    <property type="component" value="Chromosome"/>
</dbReference>
<dbReference type="GO" id="GO:0016787">
    <property type="term" value="F:hydrolase activity"/>
    <property type="evidence" value="ECO:0007669"/>
    <property type="project" value="UniProtKB-KW"/>
</dbReference>
<protein>
    <submittedName>
        <fullName evidence="2">Uncharacterized protein</fullName>
    </submittedName>
</protein>
<evidence type="ECO:0000313" key="2">
    <source>
        <dbReference type="EMBL" id="AQP54149.1"/>
    </source>
</evidence>
<dbReference type="EMBL" id="CP019609">
    <property type="protein sequence ID" value="AQP54149.1"/>
    <property type="molecule type" value="Genomic_DNA"/>
</dbReference>
<dbReference type="STRING" id="633807.BW732_07905"/>
<gene>
    <name evidence="2" type="ORF">BW732_07905</name>
</gene>
<dbReference type="InterPro" id="IPR013094">
    <property type="entry name" value="AB_hydrolase_3"/>
</dbReference>
<reference evidence="2 3" key="1">
    <citation type="journal article" date="2010" name="Int. J. Syst. Evol. Microbiol.">
        <title>Vagococcus penaei sp. nov., isolated from spoilage microbiota of cooked shrimp (Penaeus vannamei).</title>
        <authorList>
            <person name="Jaffres E."/>
            <person name="Prevost H."/>
            <person name="Rossero A."/>
            <person name="Joffraud J.J."/>
            <person name="Dousset X."/>
        </authorList>
    </citation>
    <scope>NUCLEOTIDE SEQUENCE [LARGE SCALE GENOMIC DNA]</scope>
    <source>
        <strain evidence="2 3">CD276</strain>
    </source>
</reference>
<dbReference type="SUPFAM" id="SSF53474">
    <property type="entry name" value="alpha/beta-Hydrolases"/>
    <property type="match status" value="1"/>
</dbReference>
<dbReference type="RefSeq" id="WP_077276224.1">
    <property type="nucleotide sequence ID" value="NZ_CP019609.1"/>
</dbReference>
<keyword evidence="1" id="KW-0378">Hydrolase</keyword>
<organism evidence="2 3">
    <name type="scientific">Vagococcus penaei</name>
    <dbReference type="NCBI Taxonomy" id="633807"/>
    <lineage>
        <taxon>Bacteria</taxon>
        <taxon>Bacillati</taxon>
        <taxon>Bacillota</taxon>
        <taxon>Bacilli</taxon>
        <taxon>Lactobacillales</taxon>
        <taxon>Enterococcaceae</taxon>
        <taxon>Vagococcus</taxon>
    </lineage>
</organism>
<evidence type="ECO:0000256" key="1">
    <source>
        <dbReference type="ARBA" id="ARBA00022801"/>
    </source>
</evidence>